<keyword evidence="1" id="KW-0812">Transmembrane</keyword>
<feature type="transmembrane region" description="Helical" evidence="1">
    <location>
        <begin position="137"/>
        <end position="155"/>
    </location>
</feature>
<reference evidence="2 3" key="1">
    <citation type="submission" date="2020-04" db="EMBL/GenBank/DDBJ databases">
        <title>Genome sequencing of novel species.</title>
        <authorList>
            <person name="Heo J."/>
            <person name="Kim S.-J."/>
            <person name="Kim J.-S."/>
            <person name="Hong S.-B."/>
            <person name="Kwon S.-W."/>
        </authorList>
    </citation>
    <scope>NUCLEOTIDE SEQUENCE [LARGE SCALE GENOMIC DNA]</scope>
    <source>
        <strain evidence="2 3">GN2-R2</strain>
        <plasmid evidence="2 3">unnamed1</plasmid>
    </source>
</reference>
<keyword evidence="1" id="KW-1133">Transmembrane helix</keyword>
<dbReference type="Proteomes" id="UP000502415">
    <property type="component" value="Plasmid unnamed1"/>
</dbReference>
<keyword evidence="3" id="KW-1185">Reference proteome</keyword>
<dbReference type="AlphaFoldDB" id="A0A7Z2ZVP1"/>
<keyword evidence="1" id="KW-0472">Membrane</keyword>
<evidence type="ECO:0000313" key="3">
    <source>
        <dbReference type="Proteomes" id="UP000502415"/>
    </source>
</evidence>
<keyword evidence="2" id="KW-0614">Plasmid</keyword>
<organism evidence="2 3">
    <name type="scientific">Massilia forsythiae</name>
    <dbReference type="NCBI Taxonomy" id="2728020"/>
    <lineage>
        <taxon>Bacteria</taxon>
        <taxon>Pseudomonadati</taxon>
        <taxon>Pseudomonadota</taxon>
        <taxon>Betaproteobacteria</taxon>
        <taxon>Burkholderiales</taxon>
        <taxon>Oxalobacteraceae</taxon>
        <taxon>Telluria group</taxon>
        <taxon>Massilia</taxon>
    </lineage>
</organism>
<accession>A0A7Z2ZVP1</accession>
<feature type="transmembrane region" description="Helical" evidence="1">
    <location>
        <begin position="45"/>
        <end position="63"/>
    </location>
</feature>
<name>A0A7Z2ZVP1_9BURK</name>
<evidence type="ECO:0000256" key="1">
    <source>
        <dbReference type="SAM" id="Phobius"/>
    </source>
</evidence>
<geneLocation type="plasmid" evidence="2 3">
    <name>unnamed1</name>
</geneLocation>
<feature type="transmembrane region" description="Helical" evidence="1">
    <location>
        <begin position="70"/>
        <end position="91"/>
    </location>
</feature>
<gene>
    <name evidence="2" type="ORF">HH212_26760</name>
</gene>
<evidence type="ECO:0000313" key="2">
    <source>
        <dbReference type="EMBL" id="QJE03699.1"/>
    </source>
</evidence>
<protein>
    <submittedName>
        <fullName evidence="2">Uncharacterized protein</fullName>
    </submittedName>
</protein>
<feature type="transmembrane region" description="Helical" evidence="1">
    <location>
        <begin position="21"/>
        <end position="39"/>
    </location>
</feature>
<sequence length="222" mass="24891">MFKKQTLGDHVTIPTKNRLPDVKKWAWAYVVTALLYLVAGGPPQFGFLFLMMTFFAGALILQNSERNEQVAIAAVMTVFLLVNAIFLALPLPGFMPHSENLAVGFWIIDKLWYVSGIALFLPVLVDKFVKKTGGHRSWAIAVAFAGQFLLTLYLHNEKQEEMYAPVQCEHVVGLTCTPVAMPMSWYTRSTLAEDLVFGLQVVLLLAAFNKKDEEPVRPDTKQ</sequence>
<dbReference type="RefSeq" id="WP_170205766.1">
    <property type="nucleotide sequence ID" value="NZ_CP051686.1"/>
</dbReference>
<dbReference type="EMBL" id="CP051686">
    <property type="protein sequence ID" value="QJE03699.1"/>
    <property type="molecule type" value="Genomic_DNA"/>
</dbReference>
<feature type="transmembrane region" description="Helical" evidence="1">
    <location>
        <begin position="103"/>
        <end position="125"/>
    </location>
</feature>
<proteinExistence type="predicted"/>
<dbReference type="KEGG" id="mfy:HH212_26760"/>